<comment type="caution">
    <text evidence="2">The sequence shown here is derived from an EMBL/GenBank/DDBJ whole genome shotgun (WGS) entry which is preliminary data.</text>
</comment>
<dbReference type="PANTHER" id="PTHR28064">
    <property type="entry name" value="INNER KINETOCHORE SUBUNIT NKP2"/>
    <property type="match status" value="1"/>
</dbReference>
<dbReference type="EMBL" id="LAEV01000882">
    <property type="protein sequence ID" value="KKA29348.1"/>
    <property type="molecule type" value="Genomic_DNA"/>
</dbReference>
<dbReference type="PANTHER" id="PTHR28064:SF1">
    <property type="entry name" value="INNER KINETOCHORE SUBUNIT NKP2"/>
    <property type="match status" value="1"/>
</dbReference>
<feature type="coiled-coil region" evidence="1">
    <location>
        <begin position="133"/>
        <end position="160"/>
    </location>
</feature>
<evidence type="ECO:0000313" key="2">
    <source>
        <dbReference type="EMBL" id="KKA29348.1"/>
    </source>
</evidence>
<reference evidence="2 3" key="1">
    <citation type="submission" date="2015-03" db="EMBL/GenBank/DDBJ databases">
        <authorList>
            <person name="Radwan O."/>
            <person name="Al-Naeli F.A."/>
            <person name="Rendon G.A."/>
            <person name="Fields C."/>
        </authorList>
    </citation>
    <scope>NUCLEOTIDE SEQUENCE [LARGE SCALE GENOMIC DNA]</scope>
    <source>
        <strain evidence="2">CR-DP1</strain>
    </source>
</reference>
<evidence type="ECO:0000256" key="1">
    <source>
        <dbReference type="SAM" id="Coils"/>
    </source>
</evidence>
<dbReference type="GO" id="GO:0007059">
    <property type="term" value="P:chromosome segregation"/>
    <property type="evidence" value="ECO:0007669"/>
    <property type="project" value="TreeGrafter"/>
</dbReference>
<proteinExistence type="predicted"/>
<evidence type="ECO:0008006" key="4">
    <source>
        <dbReference type="Google" id="ProtNLM"/>
    </source>
</evidence>
<keyword evidence="1" id="KW-0175">Coiled coil</keyword>
<name>A0A0F4ZHJ4_9PEZI</name>
<evidence type="ECO:0000313" key="3">
    <source>
        <dbReference type="Proteomes" id="UP000033483"/>
    </source>
</evidence>
<accession>A0A0F4ZHJ4</accession>
<dbReference type="GO" id="GO:0031511">
    <property type="term" value="C:Mis6-Sim4 complex"/>
    <property type="evidence" value="ECO:0007669"/>
    <property type="project" value="TreeGrafter"/>
</dbReference>
<protein>
    <recommendedName>
        <fullName evidence="4">Cnl2/NKP2 family protein</fullName>
    </recommendedName>
</protein>
<organism evidence="2 3">
    <name type="scientific">Thielaviopsis punctulata</name>
    <dbReference type="NCBI Taxonomy" id="72032"/>
    <lineage>
        <taxon>Eukaryota</taxon>
        <taxon>Fungi</taxon>
        <taxon>Dikarya</taxon>
        <taxon>Ascomycota</taxon>
        <taxon>Pezizomycotina</taxon>
        <taxon>Sordariomycetes</taxon>
        <taxon>Hypocreomycetidae</taxon>
        <taxon>Microascales</taxon>
        <taxon>Ceratocystidaceae</taxon>
        <taxon>Thielaviopsis</taxon>
    </lineage>
</organism>
<dbReference type="OrthoDB" id="2311687at2759"/>
<gene>
    <name evidence="2" type="ORF">TD95_001933</name>
</gene>
<dbReference type="Pfam" id="PF09447">
    <property type="entry name" value="Cnl2_NKP2"/>
    <property type="match status" value="1"/>
</dbReference>
<sequence length="199" mass="20826">MAPSESAILSKFLLLPSDLPAILTPAAFAALFPRSLTQSSSSSSSAAAAAHIRALYHDLQAQRAATVDAVAANIDAHVAGPGRDLRRAVARQRRVLEVADGGDDEIAIEQALYTPAEATALPPRKPHSLPSIVAAMDAAVAGLEAQLAALRAEEAALLQSVRQTVGSLSDLRYGKPANEHLRDEVLDGLHAVESVCRSK</sequence>
<dbReference type="InterPro" id="IPR018565">
    <property type="entry name" value="Nkp2/Cnl2"/>
</dbReference>
<dbReference type="Proteomes" id="UP000033483">
    <property type="component" value="Unassembled WGS sequence"/>
</dbReference>
<keyword evidence="3" id="KW-1185">Reference proteome</keyword>
<dbReference type="AlphaFoldDB" id="A0A0F4ZHJ4"/>